<evidence type="ECO:0000256" key="4">
    <source>
        <dbReference type="ARBA" id="ARBA00022989"/>
    </source>
</evidence>
<feature type="transmembrane region" description="Helical" evidence="6">
    <location>
        <begin position="95"/>
        <end position="116"/>
    </location>
</feature>
<organism evidence="7 8">
    <name type="scientific">Bacteroides gallinaceum</name>
    <dbReference type="NCBI Taxonomy" id="1462571"/>
    <lineage>
        <taxon>Bacteria</taxon>
        <taxon>Pseudomonadati</taxon>
        <taxon>Bacteroidota</taxon>
        <taxon>Bacteroidia</taxon>
        <taxon>Bacteroidales</taxon>
        <taxon>Bacteroidaceae</taxon>
        <taxon>Bacteroides</taxon>
    </lineage>
</organism>
<keyword evidence="5 6" id="KW-0472">Membrane</keyword>
<proteinExistence type="predicted"/>
<keyword evidence="4 6" id="KW-1133">Transmembrane helix</keyword>
<dbReference type="InterPro" id="IPR002797">
    <property type="entry name" value="Polysacc_synth"/>
</dbReference>
<protein>
    <submittedName>
        <fullName evidence="7">Lipopolysaccharide biosynthesis protein</fullName>
    </submittedName>
</protein>
<dbReference type="Pfam" id="PF01943">
    <property type="entry name" value="Polysacc_synt"/>
    <property type="match status" value="1"/>
</dbReference>
<feature type="transmembrane region" description="Helical" evidence="6">
    <location>
        <begin position="18"/>
        <end position="37"/>
    </location>
</feature>
<feature type="transmembrane region" description="Helical" evidence="6">
    <location>
        <begin position="467"/>
        <end position="488"/>
    </location>
</feature>
<dbReference type="RefSeq" id="WP_289558979.1">
    <property type="nucleotide sequence ID" value="NZ_JAUDEN010000007.1"/>
</dbReference>
<evidence type="ECO:0000256" key="3">
    <source>
        <dbReference type="ARBA" id="ARBA00022692"/>
    </source>
</evidence>
<dbReference type="PANTHER" id="PTHR30250:SF26">
    <property type="entry name" value="PSMA PROTEIN"/>
    <property type="match status" value="1"/>
</dbReference>
<feature type="transmembrane region" description="Helical" evidence="6">
    <location>
        <begin position="128"/>
        <end position="149"/>
    </location>
</feature>
<reference evidence="8" key="2">
    <citation type="submission" date="2023-07" db="EMBL/GenBank/DDBJ databases">
        <title>Identification and characterization of horizontal gene transfer across gut microbiota members of farm animals based on homology search.</title>
        <authorList>
            <person name="Schwarzerova J."/>
            <person name="Nykrynova M."/>
            <person name="Jureckova K."/>
            <person name="Cejkova D."/>
            <person name="Rychlik I."/>
        </authorList>
    </citation>
    <scope>NUCLEOTIDE SEQUENCE [LARGE SCALE GENOMIC DNA]</scope>
    <source>
        <strain evidence="8">109_WCHN</strain>
    </source>
</reference>
<comment type="caution">
    <text evidence="7">The sequence shown here is derived from an EMBL/GenBank/DDBJ whole genome shotgun (WGS) entry which is preliminary data.</text>
</comment>
<keyword evidence="3 6" id="KW-0812">Transmembrane</keyword>
<sequence length="511" mass="57645">MTSHAENTKRIAKNTLMLYVRMLFSMLVSLYTSRVVLNTLGVEDYGINNVIAGVVSMFSLLSSSLSTAISRFITYGLGKGDMQTLKKIFSSSINVMLGLATLIIILTEIVGTWFLNHEMNIPTERMDAANWVLQCAIFAFAVGLITVPYSATVLAHEKMDVYAYISMTEICLRLVVVYCLYASPFDKLKSFALLTMTVTIVILIIYYYYCRRNFHECKYCYVYDSSLLKKMLSFSGWSLLGSGAYLFNTQGVNILMNLFFGVGVNAARGIATQVDGAVQSFVGSFTMAMSPQIIKSYAINDLEYMHTLVCRGAKYSYFMTFFLTIPLILEAQQVLSIWLGVVPDHAIVFVRMTLLSSLTVVIANTLITAQVATGNIKKYQIIVTLCGLWVFPLSYIFFKLGFSPETAYIIYFIVYFGLIFVRLYLVKNLIKMNWIKYAKEVLLRMGLVSACSIIFPSLVYFNMPSSLIRLLTICIVSAISSLTFMYLLGLDKNERIFIINKIQNKIHLSKH</sequence>
<evidence type="ECO:0000256" key="1">
    <source>
        <dbReference type="ARBA" id="ARBA00004651"/>
    </source>
</evidence>
<reference evidence="7 8" key="1">
    <citation type="submission" date="2023-06" db="EMBL/GenBank/DDBJ databases">
        <authorList>
            <person name="Zeman M."/>
            <person name="Kubasova T."/>
            <person name="Jahodarova E."/>
            <person name="Nykrynova M."/>
            <person name="Rychlik I."/>
        </authorList>
    </citation>
    <scope>NUCLEOTIDE SEQUENCE [LARGE SCALE GENOMIC DNA]</scope>
    <source>
        <strain evidence="7 8">109_WCHN</strain>
    </source>
</reference>
<keyword evidence="8" id="KW-1185">Reference proteome</keyword>
<feature type="transmembrane region" description="Helical" evidence="6">
    <location>
        <begin position="315"/>
        <end position="340"/>
    </location>
</feature>
<feature type="transmembrane region" description="Helical" evidence="6">
    <location>
        <begin position="408"/>
        <end position="430"/>
    </location>
</feature>
<feature type="transmembrane region" description="Helical" evidence="6">
    <location>
        <begin position="442"/>
        <end position="461"/>
    </location>
</feature>
<evidence type="ECO:0000256" key="2">
    <source>
        <dbReference type="ARBA" id="ARBA00022475"/>
    </source>
</evidence>
<comment type="subcellular location">
    <subcellularLocation>
        <location evidence="1">Cell membrane</location>
        <topology evidence="1">Multi-pass membrane protein</topology>
    </subcellularLocation>
</comment>
<evidence type="ECO:0000313" key="8">
    <source>
        <dbReference type="Proteomes" id="UP001169458"/>
    </source>
</evidence>
<evidence type="ECO:0000313" key="7">
    <source>
        <dbReference type="EMBL" id="MDM8324667.1"/>
    </source>
</evidence>
<feature type="transmembrane region" description="Helical" evidence="6">
    <location>
        <begin position="190"/>
        <end position="209"/>
    </location>
</feature>
<dbReference type="EMBL" id="JAUDEN010000007">
    <property type="protein sequence ID" value="MDM8324667.1"/>
    <property type="molecule type" value="Genomic_DNA"/>
</dbReference>
<name>A0ABT7VEE2_9BACE</name>
<dbReference type="InterPro" id="IPR050833">
    <property type="entry name" value="Poly_Biosynth_Transport"/>
</dbReference>
<evidence type="ECO:0000256" key="5">
    <source>
        <dbReference type="ARBA" id="ARBA00023136"/>
    </source>
</evidence>
<gene>
    <name evidence="7" type="ORF">QUW60_05415</name>
</gene>
<evidence type="ECO:0000256" key="6">
    <source>
        <dbReference type="SAM" id="Phobius"/>
    </source>
</evidence>
<dbReference type="PANTHER" id="PTHR30250">
    <property type="entry name" value="PST FAMILY PREDICTED COLANIC ACID TRANSPORTER"/>
    <property type="match status" value="1"/>
</dbReference>
<feature type="transmembrane region" description="Helical" evidence="6">
    <location>
        <begin position="161"/>
        <end position="184"/>
    </location>
</feature>
<dbReference type="Proteomes" id="UP001169458">
    <property type="component" value="Unassembled WGS sequence"/>
</dbReference>
<feature type="transmembrane region" description="Helical" evidence="6">
    <location>
        <begin position="49"/>
        <end position="74"/>
    </location>
</feature>
<accession>A0ABT7VEE2</accession>
<keyword evidence="2" id="KW-1003">Cell membrane</keyword>
<feature type="transmembrane region" description="Helical" evidence="6">
    <location>
        <begin position="379"/>
        <end position="402"/>
    </location>
</feature>
<feature type="transmembrane region" description="Helical" evidence="6">
    <location>
        <begin position="346"/>
        <end position="367"/>
    </location>
</feature>